<evidence type="ECO:0000313" key="6">
    <source>
        <dbReference type="EMBL" id="RUO49327.1"/>
    </source>
</evidence>
<dbReference type="InterPro" id="IPR011004">
    <property type="entry name" value="Trimer_LpxA-like_sf"/>
</dbReference>
<keyword evidence="7" id="KW-1185">Reference proteome</keyword>
<dbReference type="Gene3D" id="2.160.10.10">
    <property type="entry name" value="Hexapeptide repeat proteins"/>
    <property type="match status" value="1"/>
</dbReference>
<dbReference type="CDD" id="cd03352">
    <property type="entry name" value="LbH_LpxD"/>
    <property type="match status" value="1"/>
</dbReference>
<dbReference type="RefSeq" id="WP_092837255.1">
    <property type="nucleotide sequence ID" value="NZ_FPCF01000001.1"/>
</dbReference>
<evidence type="ECO:0000256" key="5">
    <source>
        <dbReference type="ARBA" id="ARBA00023315"/>
    </source>
</evidence>
<keyword evidence="3 6" id="KW-0808">Transferase</keyword>
<evidence type="ECO:0000256" key="2">
    <source>
        <dbReference type="ARBA" id="ARBA00022556"/>
    </source>
</evidence>
<accession>A0A432XKV6</accession>
<evidence type="ECO:0000256" key="3">
    <source>
        <dbReference type="ARBA" id="ARBA00022679"/>
    </source>
</evidence>
<evidence type="ECO:0000256" key="4">
    <source>
        <dbReference type="ARBA" id="ARBA00023098"/>
    </source>
</evidence>
<reference evidence="7" key="1">
    <citation type="journal article" date="2018" name="Front. Microbiol.">
        <title>Genome-Based Analysis Reveals the Taxonomy and Diversity of the Family Idiomarinaceae.</title>
        <authorList>
            <person name="Liu Y."/>
            <person name="Lai Q."/>
            <person name="Shao Z."/>
        </authorList>
    </citation>
    <scope>NUCLEOTIDE SEQUENCE [LARGE SCALE GENOMIC DNA]</scope>
    <source>
        <strain evidence="7">908033</strain>
    </source>
</reference>
<dbReference type="PANTHER" id="PTHR43378:SF2">
    <property type="entry name" value="UDP-3-O-ACYLGLUCOSAMINE N-ACYLTRANSFERASE 1, MITOCHONDRIAL-RELATED"/>
    <property type="match status" value="1"/>
</dbReference>
<evidence type="ECO:0000313" key="7">
    <source>
        <dbReference type="Proteomes" id="UP000286985"/>
    </source>
</evidence>
<evidence type="ECO:0000256" key="1">
    <source>
        <dbReference type="ARBA" id="ARBA00022516"/>
    </source>
</evidence>
<keyword evidence="2" id="KW-0441">Lipid A biosynthesis</keyword>
<dbReference type="GO" id="GO:0009245">
    <property type="term" value="P:lipid A biosynthetic process"/>
    <property type="evidence" value="ECO:0007669"/>
    <property type="project" value="UniProtKB-KW"/>
</dbReference>
<dbReference type="Proteomes" id="UP000286985">
    <property type="component" value="Unassembled WGS sequence"/>
</dbReference>
<dbReference type="STRING" id="519452.SAMN04488139_0562"/>
<dbReference type="AlphaFoldDB" id="A0A432XKV6"/>
<dbReference type="InterPro" id="IPR001451">
    <property type="entry name" value="Hexapep"/>
</dbReference>
<dbReference type="InterPro" id="IPR007691">
    <property type="entry name" value="LpxD"/>
</dbReference>
<dbReference type="Gene3D" id="3.40.1390.10">
    <property type="entry name" value="MurE/MurF, N-terminal domain"/>
    <property type="match status" value="1"/>
</dbReference>
<keyword evidence="5 6" id="KW-0012">Acyltransferase</keyword>
<organism evidence="6 7">
    <name type="scientific">Pseudidiomarina donghaiensis</name>
    <dbReference type="NCBI Taxonomy" id="519452"/>
    <lineage>
        <taxon>Bacteria</taxon>
        <taxon>Pseudomonadati</taxon>
        <taxon>Pseudomonadota</taxon>
        <taxon>Gammaproteobacteria</taxon>
        <taxon>Alteromonadales</taxon>
        <taxon>Idiomarinaceae</taxon>
        <taxon>Pseudidiomarina</taxon>
    </lineage>
</organism>
<dbReference type="EMBL" id="PIPU01000001">
    <property type="protein sequence ID" value="RUO49327.1"/>
    <property type="molecule type" value="Genomic_DNA"/>
</dbReference>
<dbReference type="Pfam" id="PF00132">
    <property type="entry name" value="Hexapep"/>
    <property type="match status" value="1"/>
</dbReference>
<comment type="caution">
    <text evidence="6">The sequence shown here is derived from an EMBL/GenBank/DDBJ whole genome shotgun (WGS) entry which is preliminary data.</text>
</comment>
<keyword evidence="4" id="KW-0443">Lipid metabolism</keyword>
<sequence>MSQFYKLNKKLNVSELCEVLKLNFYGNDREITGVAGVQFASSGTLTFANDSSCLSENAVVVATPDCKAINIEKCTHIHTSNARLTFVRLLDYLAKNIGFDLYLEPSKIAATAALGQNVVVESGCEIGEGVIIEPNVVIHKGSKIGTNTVIRSGATIGSDGFGFERLEDGTPIRFPHLGRVVIGNGVEIGSNTTVARGTLGDTKIDDYAKIDNLVHIAHNVHVKRGAFVTACAELSGGVVVGENAWIAPNVSTHQKISIGDNSIVGVGAVVVKDIPQNTVFAGNPARKLRDLN</sequence>
<name>A0A432XKV6_9GAMM</name>
<dbReference type="GO" id="GO:0016410">
    <property type="term" value="F:N-acyltransferase activity"/>
    <property type="evidence" value="ECO:0007669"/>
    <property type="project" value="InterPro"/>
</dbReference>
<protein>
    <submittedName>
        <fullName evidence="6">UDP-3-O-(3-hydroxymyristoyl)glucosamine N-acyltransferase</fullName>
    </submittedName>
</protein>
<proteinExistence type="predicted"/>
<dbReference type="OrthoDB" id="9784739at2"/>
<dbReference type="PANTHER" id="PTHR43378">
    <property type="entry name" value="UDP-3-O-ACYLGLUCOSAMINE N-ACYLTRANSFERASE"/>
    <property type="match status" value="1"/>
</dbReference>
<dbReference type="SUPFAM" id="SSF51161">
    <property type="entry name" value="Trimeric LpxA-like enzymes"/>
    <property type="match status" value="1"/>
</dbReference>
<keyword evidence="1" id="KW-0444">Lipid biosynthesis</keyword>
<dbReference type="GO" id="GO:0016020">
    <property type="term" value="C:membrane"/>
    <property type="evidence" value="ECO:0007669"/>
    <property type="project" value="GOC"/>
</dbReference>
<gene>
    <name evidence="6" type="ORF">CWE24_02135</name>
</gene>